<dbReference type="PROSITE" id="PS00798">
    <property type="entry name" value="ALDOKETO_REDUCTASE_1"/>
    <property type="match status" value="1"/>
</dbReference>
<evidence type="ECO:0000256" key="3">
    <source>
        <dbReference type="ARBA" id="ARBA00023002"/>
    </source>
</evidence>
<evidence type="ECO:0000313" key="8">
    <source>
        <dbReference type="EMBL" id="SSW99939.1"/>
    </source>
</evidence>
<dbReference type="AlphaFoldDB" id="A0A336LUG6"/>
<keyword evidence="2" id="KW-0521">NADP</keyword>
<reference evidence="8" key="1">
    <citation type="submission" date="2018-04" db="EMBL/GenBank/DDBJ databases">
        <authorList>
            <person name="Go L.Y."/>
            <person name="Mitchell J.A."/>
        </authorList>
    </citation>
    <scope>NUCLEOTIDE SEQUENCE</scope>
    <source>
        <tissue evidence="8">Whole organism</tissue>
    </source>
</reference>
<proteinExistence type="inferred from homology"/>
<dbReference type="GO" id="GO:0016616">
    <property type="term" value="F:oxidoreductase activity, acting on the CH-OH group of donors, NAD or NADP as acceptor"/>
    <property type="evidence" value="ECO:0007669"/>
    <property type="project" value="UniProtKB-ARBA"/>
</dbReference>
<dbReference type="EMBL" id="UFQS01000116">
    <property type="protein sequence ID" value="SSW99939.1"/>
    <property type="molecule type" value="Genomic_DNA"/>
</dbReference>
<feature type="site" description="Lowers pKa of active site Tyr" evidence="6">
    <location>
        <position position="78"/>
    </location>
</feature>
<feature type="binding site" evidence="5">
    <location>
        <position position="112"/>
    </location>
    <ligand>
        <name>substrate</name>
    </ligand>
</feature>
<dbReference type="Pfam" id="PF00248">
    <property type="entry name" value="Aldo_ket_red"/>
    <property type="match status" value="1"/>
</dbReference>
<dbReference type="SUPFAM" id="SSF51430">
    <property type="entry name" value="NAD(P)-linked oxidoreductase"/>
    <property type="match status" value="1"/>
</dbReference>
<name>A0A336LUG6_CULSO</name>
<dbReference type="OMA" id="PRIHLGV"/>
<dbReference type="EMBL" id="UFQT01000116">
    <property type="protein sequence ID" value="SSX20319.1"/>
    <property type="molecule type" value="Genomic_DNA"/>
</dbReference>
<dbReference type="PANTHER" id="PTHR43827:SF3">
    <property type="entry name" value="NADP-DEPENDENT OXIDOREDUCTASE DOMAIN-CONTAINING PROTEIN"/>
    <property type="match status" value="1"/>
</dbReference>
<dbReference type="InterPro" id="IPR036812">
    <property type="entry name" value="NAD(P)_OxRdtase_dom_sf"/>
</dbReference>
<evidence type="ECO:0000259" key="7">
    <source>
        <dbReference type="Pfam" id="PF00248"/>
    </source>
</evidence>
<dbReference type="Gene3D" id="3.20.20.100">
    <property type="entry name" value="NADP-dependent oxidoreductase domain"/>
    <property type="match status" value="1"/>
</dbReference>
<accession>A0A336LUG6</accession>
<feature type="domain" description="NADP-dependent oxidoreductase" evidence="7">
    <location>
        <begin position="16"/>
        <end position="274"/>
    </location>
</feature>
<dbReference type="PROSITE" id="PS00062">
    <property type="entry name" value="ALDOKETO_REDUCTASE_2"/>
    <property type="match status" value="1"/>
</dbReference>
<dbReference type="PRINTS" id="PR00069">
    <property type="entry name" value="ALDKETRDTASE"/>
</dbReference>
<keyword evidence="3" id="KW-0560">Oxidoreductase</keyword>
<organism evidence="9">
    <name type="scientific">Culicoides sonorensis</name>
    <name type="common">Biting midge</name>
    <dbReference type="NCBI Taxonomy" id="179676"/>
    <lineage>
        <taxon>Eukaryota</taxon>
        <taxon>Metazoa</taxon>
        <taxon>Ecdysozoa</taxon>
        <taxon>Arthropoda</taxon>
        <taxon>Hexapoda</taxon>
        <taxon>Insecta</taxon>
        <taxon>Pterygota</taxon>
        <taxon>Neoptera</taxon>
        <taxon>Endopterygota</taxon>
        <taxon>Diptera</taxon>
        <taxon>Nematocera</taxon>
        <taxon>Chironomoidea</taxon>
        <taxon>Ceratopogonidae</taxon>
        <taxon>Ceratopogoninae</taxon>
        <taxon>Culicoides</taxon>
        <taxon>Monoculicoides</taxon>
    </lineage>
</organism>
<evidence type="ECO:0000256" key="1">
    <source>
        <dbReference type="ARBA" id="ARBA00007905"/>
    </source>
</evidence>
<evidence type="ECO:0000256" key="4">
    <source>
        <dbReference type="PIRSR" id="PIRSR000097-1"/>
    </source>
</evidence>
<dbReference type="VEuPathDB" id="VectorBase:CSON001069"/>
<evidence type="ECO:0000313" key="9">
    <source>
        <dbReference type="EMBL" id="SSX20319.1"/>
    </source>
</evidence>
<gene>
    <name evidence="9" type="primary">CSON001069</name>
</gene>
<dbReference type="PIRSF" id="PIRSF000097">
    <property type="entry name" value="AKR"/>
    <property type="match status" value="1"/>
</dbReference>
<sequence length="290" mass="33035">MNTAFKLSTGYSIPLIGLGTYQIRGAEIFPAIDFALQAGYRHIDTASGYRNEKEIGDALKSLLPKYNLNREQIFITSKLVPRVNQTKQQVVEIVKQSLSDLQTNYIDLYLIHWPGVSGIPVESAENSKYRRNTFEALSSCQKEGLCRSIGVSNYTVKHLKELLEQCTDGIRPTVNQVEWHPHFHQPELLEFCRKENIFLQAYSSLGTSNTTELKDDPQIKAIAQKLNKSPSQILLRWAFQQNIGILPKARSKSHIDENIDLNFTIPDSDMDLLNNMKVSYKYAWNPESVL</sequence>
<protein>
    <submittedName>
        <fullName evidence="9">CSON001069 protein</fullName>
    </submittedName>
</protein>
<dbReference type="PANTHER" id="PTHR43827">
    <property type="entry name" value="2,5-DIKETO-D-GLUCONIC ACID REDUCTASE"/>
    <property type="match status" value="1"/>
</dbReference>
<dbReference type="InterPro" id="IPR018170">
    <property type="entry name" value="Aldo/ket_reductase_CS"/>
</dbReference>
<dbReference type="FunFam" id="3.20.20.100:FF:000002">
    <property type="entry name" value="2,5-diketo-D-gluconic acid reductase A"/>
    <property type="match status" value="1"/>
</dbReference>
<feature type="active site" description="Proton donor" evidence="4">
    <location>
        <position position="49"/>
    </location>
</feature>
<dbReference type="CDD" id="cd19136">
    <property type="entry name" value="AKR_DrGR-like"/>
    <property type="match status" value="1"/>
</dbReference>
<evidence type="ECO:0000256" key="6">
    <source>
        <dbReference type="PIRSR" id="PIRSR000097-3"/>
    </source>
</evidence>
<evidence type="ECO:0000256" key="5">
    <source>
        <dbReference type="PIRSR" id="PIRSR000097-2"/>
    </source>
</evidence>
<reference evidence="9" key="2">
    <citation type="submission" date="2018-07" db="EMBL/GenBank/DDBJ databases">
        <authorList>
            <person name="Quirk P.G."/>
            <person name="Krulwich T.A."/>
        </authorList>
    </citation>
    <scope>NUCLEOTIDE SEQUENCE</scope>
</reference>
<comment type="similarity">
    <text evidence="1">Belongs to the aldo/keto reductase family.</text>
</comment>
<dbReference type="InterPro" id="IPR023210">
    <property type="entry name" value="NADP_OxRdtase_dom"/>
</dbReference>
<dbReference type="InterPro" id="IPR020471">
    <property type="entry name" value="AKR"/>
</dbReference>
<evidence type="ECO:0000256" key="2">
    <source>
        <dbReference type="ARBA" id="ARBA00022857"/>
    </source>
</evidence>